<dbReference type="OrthoDB" id="10258787at2759"/>
<dbReference type="PANTHER" id="PTHR15722:SF7">
    <property type="entry name" value="INTRAFLAGELLAR TRANSPORT PROTEIN 140 HOMOLOG"/>
    <property type="match status" value="1"/>
</dbReference>
<keyword evidence="3" id="KW-0677">Repeat</keyword>
<dbReference type="GO" id="GO:0036064">
    <property type="term" value="C:ciliary basal body"/>
    <property type="evidence" value="ECO:0007669"/>
    <property type="project" value="TreeGrafter"/>
</dbReference>
<evidence type="ECO:0000256" key="3">
    <source>
        <dbReference type="ARBA" id="ARBA00022737"/>
    </source>
</evidence>
<keyword evidence="2" id="KW-0853">WD repeat</keyword>
<dbReference type="Pfam" id="PF23385">
    <property type="entry name" value="Beta-prop_IFT140_2nd"/>
    <property type="match status" value="1"/>
</dbReference>
<dbReference type="GO" id="GO:0030991">
    <property type="term" value="C:intraciliary transport particle A"/>
    <property type="evidence" value="ECO:0007669"/>
    <property type="project" value="TreeGrafter"/>
</dbReference>
<keyword evidence="7" id="KW-1185">Reference proteome</keyword>
<reference evidence="8" key="1">
    <citation type="submission" date="2025-08" db="UniProtKB">
        <authorList>
            <consortium name="RefSeq"/>
        </authorList>
    </citation>
    <scope>IDENTIFICATION</scope>
    <source>
        <tissue evidence="8">Skeletal muscle</tissue>
    </source>
</reference>
<evidence type="ECO:0000259" key="6">
    <source>
        <dbReference type="Pfam" id="PF23385"/>
    </source>
</evidence>
<dbReference type="InterPro" id="IPR056155">
    <property type="entry name" value="Beta-prop_IFT140_2nd"/>
</dbReference>
<evidence type="ECO:0000256" key="2">
    <source>
        <dbReference type="ARBA" id="ARBA00022574"/>
    </source>
</evidence>
<evidence type="ECO:0000256" key="1">
    <source>
        <dbReference type="ARBA" id="ARBA00004138"/>
    </source>
</evidence>
<dbReference type="GO" id="GO:0035721">
    <property type="term" value="P:intraciliary retrograde transport"/>
    <property type="evidence" value="ECO:0007669"/>
    <property type="project" value="TreeGrafter"/>
</dbReference>
<gene>
    <name evidence="8" type="primary">LOC106543124</name>
</gene>
<dbReference type="AlphaFoldDB" id="A0A6I9Y725"/>
<accession>A0A6I9Y725</accession>
<dbReference type="GeneID" id="106543124"/>
<comment type="subcellular location">
    <subcellularLocation>
        <location evidence="1">Cell projection</location>
        <location evidence="1">Cilium</location>
    </subcellularLocation>
</comment>
<sequence length="129" mass="14154">MILGTVKQLLPFSELEGNPCFLDVCGNYLTVGTDLSHFKIFDLSRREAKVHCNSKALADLLPGALGIASVKCNTSGNRVSILLSKADGSFDPRICFYDIEMDTVTLFDFESGRQRDAKEMLSLGQETEG</sequence>
<proteinExistence type="predicted"/>
<dbReference type="Proteomes" id="UP000504617">
    <property type="component" value="Unplaced"/>
</dbReference>
<evidence type="ECO:0000256" key="4">
    <source>
        <dbReference type="ARBA" id="ARBA00023069"/>
    </source>
</evidence>
<feature type="domain" description="IFT140 second beta-propeller" evidence="6">
    <location>
        <begin position="4"/>
        <end position="118"/>
    </location>
</feature>
<organism evidence="7 8">
    <name type="scientific">Thamnophis sirtalis</name>
    <dbReference type="NCBI Taxonomy" id="35019"/>
    <lineage>
        <taxon>Eukaryota</taxon>
        <taxon>Metazoa</taxon>
        <taxon>Chordata</taxon>
        <taxon>Craniata</taxon>
        <taxon>Vertebrata</taxon>
        <taxon>Euteleostomi</taxon>
        <taxon>Lepidosauria</taxon>
        <taxon>Squamata</taxon>
        <taxon>Bifurcata</taxon>
        <taxon>Unidentata</taxon>
        <taxon>Episquamata</taxon>
        <taxon>Toxicofera</taxon>
        <taxon>Serpentes</taxon>
        <taxon>Colubroidea</taxon>
        <taxon>Colubridae</taxon>
        <taxon>Natricinae</taxon>
        <taxon>Thamnophis</taxon>
    </lineage>
</organism>
<evidence type="ECO:0000256" key="5">
    <source>
        <dbReference type="ARBA" id="ARBA00023273"/>
    </source>
</evidence>
<evidence type="ECO:0000313" key="8">
    <source>
        <dbReference type="RefSeq" id="XP_013914510.1"/>
    </source>
</evidence>
<protein>
    <submittedName>
        <fullName evidence="8">Intraflagellar transport protein 140 homolog</fullName>
    </submittedName>
</protein>
<dbReference type="GO" id="GO:0005930">
    <property type="term" value="C:axoneme"/>
    <property type="evidence" value="ECO:0007669"/>
    <property type="project" value="TreeGrafter"/>
</dbReference>
<dbReference type="KEGG" id="tsr:106543124"/>
<dbReference type="RefSeq" id="XP_013914510.1">
    <property type="nucleotide sequence ID" value="XM_014059035.1"/>
</dbReference>
<keyword evidence="5" id="KW-0966">Cell projection</keyword>
<dbReference type="PANTHER" id="PTHR15722">
    <property type="entry name" value="IFT140/172-RELATED"/>
    <property type="match status" value="1"/>
</dbReference>
<keyword evidence="4" id="KW-0969">Cilium</keyword>
<name>A0A6I9Y725_9SAUR</name>
<evidence type="ECO:0000313" key="7">
    <source>
        <dbReference type="Proteomes" id="UP000504617"/>
    </source>
</evidence>